<evidence type="ECO:0000313" key="7">
    <source>
        <dbReference type="Proteomes" id="UP000192746"/>
    </source>
</evidence>
<evidence type="ECO:0000256" key="3">
    <source>
        <dbReference type="ARBA" id="ARBA00023157"/>
    </source>
</evidence>
<dbReference type="InterPro" id="IPR000866">
    <property type="entry name" value="AhpC/TSA"/>
</dbReference>
<protein>
    <submittedName>
        <fullName evidence="6">Alkyl hydroperoxide reductase</fullName>
    </submittedName>
</protein>
<keyword evidence="3" id="KW-1015">Disulfide bond</keyword>
<evidence type="ECO:0000259" key="5">
    <source>
        <dbReference type="PROSITE" id="PS51352"/>
    </source>
</evidence>
<dbReference type="GO" id="GO:0030313">
    <property type="term" value="C:cell envelope"/>
    <property type="evidence" value="ECO:0007669"/>
    <property type="project" value="UniProtKB-SubCell"/>
</dbReference>
<dbReference type="SUPFAM" id="SSF52833">
    <property type="entry name" value="Thioredoxin-like"/>
    <property type="match status" value="1"/>
</dbReference>
<dbReference type="InterPro" id="IPR050553">
    <property type="entry name" value="Thioredoxin_ResA/DsbE_sf"/>
</dbReference>
<dbReference type="STRING" id="1185767.IIF7_12795"/>
<keyword evidence="7" id="KW-1185">Reference proteome</keyword>
<dbReference type="PANTHER" id="PTHR42852:SF6">
    <property type="entry name" value="THIOL:DISULFIDE INTERCHANGE PROTEIN DSBE"/>
    <property type="match status" value="1"/>
</dbReference>
<sequence length="396" mass="45794">MQNYLHFNRLIFSILFILIFGSCDQSKDDDVKDKTILEGTIRQNYKDRTLFLKYIKDGNLVTSSKTPSENGKFEFELDSISEYPLLATLSFDTVNHAPKVPLKNQFLGFANFQFGLSNPAQYGHATDRKIFIISKGKNKIEIKDSLKTSKVSSKINTELDTLYQNINFLKDIKMENTKLFNDTKDVKYLTENSKHDKKINNFLDAFIKDHSNSFSSVFALYTKPYLQESDTSLVKAIDPKLRNHSLIKDHLTEIQKKVNSVEAGDTISNFSLKDQNGKTIEFKDIKAKYVLVDFWASWCAPCRKANKEIVKFYSDYSREDFEIISVSVDSDEEKWKKAIAQDKINWIHLLDENEKVNNKFTVLGYPTAFLLDPDRVVLNDKIHPEELKKKLDELLN</sequence>
<dbReference type="GO" id="GO:0017004">
    <property type="term" value="P:cytochrome complex assembly"/>
    <property type="evidence" value="ECO:0007669"/>
    <property type="project" value="UniProtKB-KW"/>
</dbReference>
<comment type="subcellular location">
    <subcellularLocation>
        <location evidence="1">Cell envelope</location>
    </subcellularLocation>
</comment>
<dbReference type="Pfam" id="PF00578">
    <property type="entry name" value="AhpC-TSA"/>
    <property type="match status" value="1"/>
</dbReference>
<dbReference type="CDD" id="cd02966">
    <property type="entry name" value="TlpA_like_family"/>
    <property type="match status" value="1"/>
</dbReference>
<dbReference type="RefSeq" id="WP_084842093.1">
    <property type="nucleotide sequence ID" value="NZ_ARYN01000011.1"/>
</dbReference>
<dbReference type="AlphaFoldDB" id="A0A1Y1T2H4"/>
<evidence type="ECO:0000256" key="1">
    <source>
        <dbReference type="ARBA" id="ARBA00004196"/>
    </source>
</evidence>
<dbReference type="GO" id="GO:0016209">
    <property type="term" value="F:antioxidant activity"/>
    <property type="evidence" value="ECO:0007669"/>
    <property type="project" value="InterPro"/>
</dbReference>
<dbReference type="PROSITE" id="PS51352">
    <property type="entry name" value="THIOREDOXIN_2"/>
    <property type="match status" value="1"/>
</dbReference>
<gene>
    <name evidence="6" type="ORF">IIF7_12795</name>
</gene>
<name>A0A1Y1T2H4_9FLAO</name>
<dbReference type="Proteomes" id="UP000192746">
    <property type="component" value="Unassembled WGS sequence"/>
</dbReference>
<dbReference type="GO" id="GO:0016491">
    <property type="term" value="F:oxidoreductase activity"/>
    <property type="evidence" value="ECO:0007669"/>
    <property type="project" value="InterPro"/>
</dbReference>
<evidence type="ECO:0000256" key="4">
    <source>
        <dbReference type="ARBA" id="ARBA00023284"/>
    </source>
</evidence>
<keyword evidence="4" id="KW-0676">Redox-active center</keyword>
<reference evidence="6 7" key="1">
    <citation type="submission" date="2013-04" db="EMBL/GenBank/DDBJ databases">
        <title>Zunongwangia sp. 22II14-10F7 Genome Sequencing.</title>
        <authorList>
            <person name="Lai Q."/>
            <person name="Shao Z."/>
        </authorList>
    </citation>
    <scope>NUCLEOTIDE SEQUENCE [LARGE SCALE GENOMIC DNA]</scope>
    <source>
        <strain evidence="6 7">22II14-10F7</strain>
    </source>
</reference>
<dbReference type="InterPro" id="IPR036249">
    <property type="entry name" value="Thioredoxin-like_sf"/>
</dbReference>
<accession>A0A1Y1T2H4</accession>
<proteinExistence type="predicted"/>
<dbReference type="EMBL" id="ARYN01000011">
    <property type="protein sequence ID" value="ORL44992.1"/>
    <property type="molecule type" value="Genomic_DNA"/>
</dbReference>
<evidence type="ECO:0000256" key="2">
    <source>
        <dbReference type="ARBA" id="ARBA00022748"/>
    </source>
</evidence>
<evidence type="ECO:0000313" key="6">
    <source>
        <dbReference type="EMBL" id="ORL44992.1"/>
    </source>
</evidence>
<dbReference type="PANTHER" id="PTHR42852">
    <property type="entry name" value="THIOL:DISULFIDE INTERCHANGE PROTEIN DSBE"/>
    <property type="match status" value="1"/>
</dbReference>
<dbReference type="InterPro" id="IPR013766">
    <property type="entry name" value="Thioredoxin_domain"/>
</dbReference>
<comment type="caution">
    <text evidence="6">The sequence shown here is derived from an EMBL/GenBank/DDBJ whole genome shotgun (WGS) entry which is preliminary data.</text>
</comment>
<keyword evidence="2" id="KW-0201">Cytochrome c-type biogenesis</keyword>
<organism evidence="6 7">
    <name type="scientific">Zunongwangia atlantica 22II14-10F7</name>
    <dbReference type="NCBI Taxonomy" id="1185767"/>
    <lineage>
        <taxon>Bacteria</taxon>
        <taxon>Pseudomonadati</taxon>
        <taxon>Bacteroidota</taxon>
        <taxon>Flavobacteriia</taxon>
        <taxon>Flavobacteriales</taxon>
        <taxon>Flavobacteriaceae</taxon>
        <taxon>Zunongwangia</taxon>
    </lineage>
</organism>
<dbReference type="OrthoDB" id="710833at2"/>
<feature type="domain" description="Thioredoxin" evidence="5">
    <location>
        <begin position="261"/>
        <end position="396"/>
    </location>
</feature>
<dbReference type="Gene3D" id="3.40.30.10">
    <property type="entry name" value="Glutaredoxin"/>
    <property type="match status" value="1"/>
</dbReference>